<evidence type="ECO:0000256" key="3">
    <source>
        <dbReference type="ARBA" id="ARBA00023268"/>
    </source>
</evidence>
<dbReference type="EMBL" id="WRPP01000003">
    <property type="protein sequence ID" value="MVU79028.1"/>
    <property type="molecule type" value="Genomic_DNA"/>
</dbReference>
<dbReference type="CDD" id="cd05274">
    <property type="entry name" value="KR_FAS_SDR_x"/>
    <property type="match status" value="1"/>
</dbReference>
<dbReference type="Pfam" id="PF00550">
    <property type="entry name" value="PP-binding"/>
    <property type="match status" value="1"/>
</dbReference>
<reference evidence="6 7" key="1">
    <citation type="submission" date="2019-12" db="EMBL/GenBank/DDBJ databases">
        <title>Nocardia sp. nov. ET3-3 isolated from soil.</title>
        <authorList>
            <person name="Kanchanasin P."/>
            <person name="Tanasupawat S."/>
            <person name="Yuki M."/>
            <person name="Kudo T."/>
        </authorList>
    </citation>
    <scope>NUCLEOTIDE SEQUENCE [LARGE SCALE GENOMIC DNA]</scope>
    <source>
        <strain evidence="6 7">ET3-3</strain>
    </source>
</reference>
<dbReference type="InterPro" id="IPR057326">
    <property type="entry name" value="KR_dom"/>
</dbReference>
<sequence>MLSGAAAQDSAASATGATPVAGTAASALIGVSVDPSAVPDSTAGAESSGSARRELVSATGSATQPGGDAATATAAVVDGSGASAASAGAAVGARHSASTVGGDSVIPPDSHDTVVILLPEMPAMDAPGALEAAAEFFANPTWLPDLAGVRDCWLVTVGGEQVTSGDPVPHQFHGAVTAGFRCLGMESLGVSFRRVDLAAGQADASRAAALVRAVHVKNEPELALRDGAVYAKRLEIDAVQRGPARDADLAHVVIVGGTGTLGVEFCAHYARSGAGRITLLSRSGETAEVTRRLRPIRALGDTPIIVESCDVTDADAVVELAERQEIPATVLVHAGVNYVRAELAEVTPEKFREMAGSKIYGTEHMLHTWPRTPDCRIVLCSSAAATFGGRGQILYATVNRMLDVLARRLRAAGVDAVAVQWGLWDLEGPLHAVGTGPVQAAGVTPMRAADALAVGFTDHADHSGAENRLVAAADWSDVQALMVAIGQGPLLDDVVAAAAESAVVQPDSPGSGHRDGNSPRIAGTPADGHRGTADSAAYPSGPDRVRATVAQGGTKAMTQFRAAAGQPGAAGGNSANLAERVRRQLGRVMGADADALDPSVPLVALGLDSLQALDFRKRVQVELDRDLPVAAILGGASLDDVVRLMAGSQA</sequence>
<keyword evidence="7" id="KW-1185">Reference proteome</keyword>
<dbReference type="GO" id="GO:0031177">
    <property type="term" value="F:phosphopantetheine binding"/>
    <property type="evidence" value="ECO:0007669"/>
    <property type="project" value="InterPro"/>
</dbReference>
<feature type="domain" description="Carrier" evidence="5">
    <location>
        <begin position="575"/>
        <end position="649"/>
    </location>
</feature>
<dbReference type="InterPro" id="IPR013968">
    <property type="entry name" value="PKS_KR"/>
</dbReference>
<dbReference type="AlphaFoldDB" id="A0A7K1UYQ7"/>
<feature type="region of interest" description="Disordered" evidence="4">
    <location>
        <begin position="36"/>
        <end position="68"/>
    </location>
</feature>
<keyword evidence="2" id="KW-0597">Phosphoprotein</keyword>
<dbReference type="SUPFAM" id="SSF51735">
    <property type="entry name" value="NAD(P)-binding Rossmann-fold domains"/>
    <property type="match status" value="2"/>
</dbReference>
<dbReference type="InterPro" id="IPR020806">
    <property type="entry name" value="PKS_PP-bd"/>
</dbReference>
<evidence type="ECO:0000256" key="4">
    <source>
        <dbReference type="SAM" id="MobiDB-lite"/>
    </source>
</evidence>
<dbReference type="InterPro" id="IPR036736">
    <property type="entry name" value="ACP-like_sf"/>
</dbReference>
<dbReference type="GO" id="GO:0004312">
    <property type="term" value="F:fatty acid synthase activity"/>
    <property type="evidence" value="ECO:0007669"/>
    <property type="project" value="TreeGrafter"/>
</dbReference>
<proteinExistence type="predicted"/>
<dbReference type="Gene3D" id="3.40.50.720">
    <property type="entry name" value="NAD(P)-binding Rossmann-like Domain"/>
    <property type="match status" value="1"/>
</dbReference>
<name>A0A7K1UYQ7_9NOCA</name>
<dbReference type="GO" id="GO:0006633">
    <property type="term" value="P:fatty acid biosynthetic process"/>
    <property type="evidence" value="ECO:0007669"/>
    <property type="project" value="TreeGrafter"/>
</dbReference>
<dbReference type="SMART" id="SM00823">
    <property type="entry name" value="PKS_PP"/>
    <property type="match status" value="1"/>
</dbReference>
<evidence type="ECO:0000256" key="2">
    <source>
        <dbReference type="ARBA" id="ARBA00022553"/>
    </source>
</evidence>
<dbReference type="SUPFAM" id="SSF47336">
    <property type="entry name" value="ACP-like"/>
    <property type="match status" value="1"/>
</dbReference>
<dbReference type="Gene3D" id="1.10.1200.10">
    <property type="entry name" value="ACP-like"/>
    <property type="match status" value="1"/>
</dbReference>
<comment type="caution">
    <text evidence="6">The sequence shown here is derived from an EMBL/GenBank/DDBJ whole genome shotgun (WGS) entry which is preliminary data.</text>
</comment>
<dbReference type="PANTHER" id="PTHR43775">
    <property type="entry name" value="FATTY ACID SYNTHASE"/>
    <property type="match status" value="1"/>
</dbReference>
<feature type="region of interest" description="Disordered" evidence="4">
    <location>
        <begin position="502"/>
        <end position="543"/>
    </location>
</feature>
<dbReference type="SMART" id="SM00822">
    <property type="entry name" value="PKS_KR"/>
    <property type="match status" value="1"/>
</dbReference>
<gene>
    <name evidence="6" type="ORF">GPX89_17460</name>
</gene>
<protein>
    <submittedName>
        <fullName evidence="6">SDR family NAD(P)-dependent oxidoreductase</fullName>
    </submittedName>
</protein>
<dbReference type="Pfam" id="PF08659">
    <property type="entry name" value="KR"/>
    <property type="match status" value="1"/>
</dbReference>
<dbReference type="Proteomes" id="UP000466794">
    <property type="component" value="Unassembled WGS sequence"/>
</dbReference>
<dbReference type="InterPro" id="IPR050091">
    <property type="entry name" value="PKS_NRPS_Biosynth_Enz"/>
</dbReference>
<evidence type="ECO:0000256" key="1">
    <source>
        <dbReference type="ARBA" id="ARBA00022450"/>
    </source>
</evidence>
<dbReference type="InterPro" id="IPR036291">
    <property type="entry name" value="NAD(P)-bd_dom_sf"/>
</dbReference>
<keyword evidence="1" id="KW-0596">Phosphopantetheine</keyword>
<evidence type="ECO:0000259" key="5">
    <source>
        <dbReference type="PROSITE" id="PS50075"/>
    </source>
</evidence>
<dbReference type="PANTHER" id="PTHR43775:SF37">
    <property type="entry name" value="SI:DKEY-61P9.11"/>
    <property type="match status" value="1"/>
</dbReference>
<keyword evidence="3" id="KW-0511">Multifunctional enzyme</keyword>
<dbReference type="PROSITE" id="PS50075">
    <property type="entry name" value="CARRIER"/>
    <property type="match status" value="1"/>
</dbReference>
<evidence type="ECO:0000313" key="7">
    <source>
        <dbReference type="Proteomes" id="UP000466794"/>
    </source>
</evidence>
<organism evidence="6 7">
    <name type="scientific">Nocardia terrae</name>
    <dbReference type="NCBI Taxonomy" id="2675851"/>
    <lineage>
        <taxon>Bacteria</taxon>
        <taxon>Bacillati</taxon>
        <taxon>Actinomycetota</taxon>
        <taxon>Actinomycetes</taxon>
        <taxon>Mycobacteriales</taxon>
        <taxon>Nocardiaceae</taxon>
        <taxon>Nocardia</taxon>
    </lineage>
</organism>
<accession>A0A7K1UYQ7</accession>
<dbReference type="InterPro" id="IPR009081">
    <property type="entry name" value="PP-bd_ACP"/>
</dbReference>
<evidence type="ECO:0000313" key="6">
    <source>
        <dbReference type="EMBL" id="MVU79028.1"/>
    </source>
</evidence>